<protein>
    <submittedName>
        <fullName evidence="1">Uncharacterized protein</fullName>
    </submittedName>
</protein>
<sequence>MEFQSLWKSQLFDIIVFTLFWYPYHVIFAPLYCDYSMLVGYRYIKVGEIGRLELEGSISSSKFDLRKDLIPYLGVWILGDIKISNKNSKFSLSKDLIPYTLNWLINKIEVLYCSKFGLRKKDLIPYSHGIYHVINRYKRPFKDMHNYARERSLINFYCATLL</sequence>
<evidence type="ECO:0000313" key="1">
    <source>
        <dbReference type="EMBL" id="ESA04221.1"/>
    </source>
</evidence>
<dbReference type="HOGENOM" id="CLU_1636289_0_0_1"/>
<name>U9TLK0_RHIID</name>
<organism evidence="1">
    <name type="scientific">Rhizophagus irregularis (strain DAOM 181602 / DAOM 197198 / MUCL 43194)</name>
    <name type="common">Arbuscular mycorrhizal fungus</name>
    <name type="synonym">Glomus intraradices</name>
    <dbReference type="NCBI Taxonomy" id="747089"/>
    <lineage>
        <taxon>Eukaryota</taxon>
        <taxon>Fungi</taxon>
        <taxon>Fungi incertae sedis</taxon>
        <taxon>Mucoromycota</taxon>
        <taxon>Glomeromycotina</taxon>
        <taxon>Glomeromycetes</taxon>
        <taxon>Glomerales</taxon>
        <taxon>Glomeraceae</taxon>
        <taxon>Rhizophagus</taxon>
    </lineage>
</organism>
<gene>
    <name evidence="1" type="ORF">GLOINDRAFT_85473</name>
</gene>
<reference evidence="1" key="1">
    <citation type="submission" date="2013-07" db="EMBL/GenBank/DDBJ databases">
        <title>The genome of an arbuscular mycorrhizal fungus provides insights into the evolution of the oldest plant symbiosis.</title>
        <authorList>
            <consortium name="DOE Joint Genome Institute"/>
            <person name="Tisserant E."/>
            <person name="Malbreil M."/>
            <person name="Kuo A."/>
            <person name="Kohler A."/>
            <person name="Symeonidi A."/>
            <person name="Balestrini R."/>
            <person name="Charron P."/>
            <person name="Duensing N."/>
            <person name="Frei-dit-Frey N."/>
            <person name="Gianinazzi-Pearson V."/>
            <person name="Gilbert B."/>
            <person name="Handa Y."/>
            <person name="Hijri M."/>
            <person name="Kaul R."/>
            <person name="Kawaguchi M."/>
            <person name="Krajinski F."/>
            <person name="Lammers P."/>
            <person name="Lapierre D."/>
            <person name="Masclaux F.G."/>
            <person name="Murat C."/>
            <person name="Morin E."/>
            <person name="Ndikumana S."/>
            <person name="Pagni M."/>
            <person name="Petitpierre D."/>
            <person name="Requena N."/>
            <person name="Rosikiewicz P."/>
            <person name="Riley R."/>
            <person name="Saito K."/>
            <person name="San Clemente H."/>
            <person name="Shapiro H."/>
            <person name="van Tuinen D."/>
            <person name="Becard G."/>
            <person name="Bonfante P."/>
            <person name="Paszkowski U."/>
            <person name="Shachar-Hill Y."/>
            <person name="Young J.P."/>
            <person name="Sanders I.R."/>
            <person name="Henrissat B."/>
            <person name="Rensing S.A."/>
            <person name="Grigoriev I.V."/>
            <person name="Corradi N."/>
            <person name="Roux C."/>
            <person name="Martin F."/>
        </authorList>
    </citation>
    <scope>NUCLEOTIDE SEQUENCE</scope>
    <source>
        <strain evidence="1">DAOM 197198</strain>
    </source>
</reference>
<dbReference type="EMBL" id="KI294486">
    <property type="protein sequence ID" value="ESA04221.1"/>
    <property type="molecule type" value="Genomic_DNA"/>
</dbReference>
<proteinExistence type="predicted"/>
<accession>U9TLK0</accession>
<dbReference type="AlphaFoldDB" id="U9TLK0"/>